<dbReference type="EMBL" id="JABFUD020000001">
    <property type="protein sequence ID" value="KAI5084387.1"/>
    <property type="molecule type" value="Genomic_DNA"/>
</dbReference>
<dbReference type="AlphaFoldDB" id="A0A9D4VFC8"/>
<name>A0A9D4VFC8_ADICA</name>
<reference evidence="1" key="1">
    <citation type="submission" date="2021-01" db="EMBL/GenBank/DDBJ databases">
        <title>Adiantum capillus-veneris genome.</title>
        <authorList>
            <person name="Fang Y."/>
            <person name="Liao Q."/>
        </authorList>
    </citation>
    <scope>NUCLEOTIDE SEQUENCE</scope>
    <source>
        <strain evidence="1">H3</strain>
        <tissue evidence="1">Leaf</tissue>
    </source>
</reference>
<comment type="caution">
    <text evidence="1">The sequence shown here is derived from an EMBL/GenBank/DDBJ whole genome shotgun (WGS) entry which is preliminary data.</text>
</comment>
<dbReference type="Proteomes" id="UP000886520">
    <property type="component" value="Chromosome 1"/>
</dbReference>
<evidence type="ECO:0000313" key="2">
    <source>
        <dbReference type="Proteomes" id="UP000886520"/>
    </source>
</evidence>
<keyword evidence="2" id="KW-1185">Reference proteome</keyword>
<organism evidence="1 2">
    <name type="scientific">Adiantum capillus-veneris</name>
    <name type="common">Maidenhair fern</name>
    <dbReference type="NCBI Taxonomy" id="13818"/>
    <lineage>
        <taxon>Eukaryota</taxon>
        <taxon>Viridiplantae</taxon>
        <taxon>Streptophyta</taxon>
        <taxon>Embryophyta</taxon>
        <taxon>Tracheophyta</taxon>
        <taxon>Polypodiopsida</taxon>
        <taxon>Polypodiidae</taxon>
        <taxon>Polypodiales</taxon>
        <taxon>Pteridineae</taxon>
        <taxon>Pteridaceae</taxon>
        <taxon>Vittarioideae</taxon>
        <taxon>Adiantum</taxon>
    </lineage>
</organism>
<proteinExistence type="predicted"/>
<evidence type="ECO:0000313" key="1">
    <source>
        <dbReference type="EMBL" id="KAI5084387.1"/>
    </source>
</evidence>
<accession>A0A9D4VFC8</accession>
<protein>
    <submittedName>
        <fullName evidence="1">Uncharacterized protein</fullName>
    </submittedName>
</protein>
<sequence>MVYWVRLIFSSDIDHHVAMSDYDSNVLKAIYELPLHHLDTIINGVDDWVLHCDAFVVRASTWAHAIHTAWGPDHLEVMLCRLWPHSSRVSTCMQSVMNDNSQSWSIRKVLRLHLNSVLYHRGQ</sequence>
<gene>
    <name evidence="1" type="ORF">GOP47_0000556</name>
</gene>